<evidence type="ECO:0000256" key="1">
    <source>
        <dbReference type="ARBA" id="ARBA00023015"/>
    </source>
</evidence>
<dbReference type="Gramene" id="ONIVA04G15500.1">
    <property type="protein sequence ID" value="ONIVA04G15500.1"/>
    <property type="gene ID" value="ONIVA04G15500"/>
</dbReference>
<dbReference type="Pfam" id="PF03514">
    <property type="entry name" value="GRAS"/>
    <property type="match status" value="1"/>
</dbReference>
<comment type="caution">
    <text evidence="3">Lacks conserved residue(s) required for the propagation of feature annotation.</text>
</comment>
<reference evidence="5" key="1">
    <citation type="submission" date="2015-04" db="UniProtKB">
        <authorList>
            <consortium name="EnsemblPlants"/>
        </authorList>
    </citation>
    <scope>IDENTIFICATION</scope>
    <source>
        <strain evidence="5">SL10</strain>
    </source>
</reference>
<accession>A0A0E0H2L8</accession>
<feature type="region of interest" description="Disordered" evidence="4">
    <location>
        <begin position="1"/>
        <end position="29"/>
    </location>
</feature>
<organism evidence="5">
    <name type="scientific">Oryza nivara</name>
    <name type="common">Indian wild rice</name>
    <name type="synonym">Oryza sativa f. spontanea</name>
    <dbReference type="NCBI Taxonomy" id="4536"/>
    <lineage>
        <taxon>Eukaryota</taxon>
        <taxon>Viridiplantae</taxon>
        <taxon>Streptophyta</taxon>
        <taxon>Embryophyta</taxon>
        <taxon>Tracheophyta</taxon>
        <taxon>Spermatophyta</taxon>
        <taxon>Magnoliopsida</taxon>
        <taxon>Liliopsida</taxon>
        <taxon>Poales</taxon>
        <taxon>Poaceae</taxon>
        <taxon>BOP clade</taxon>
        <taxon>Oryzoideae</taxon>
        <taxon>Oryzeae</taxon>
        <taxon>Oryzinae</taxon>
        <taxon>Oryza</taxon>
    </lineage>
</organism>
<dbReference type="InterPro" id="IPR005202">
    <property type="entry name" value="TF_GRAS"/>
</dbReference>
<dbReference type="STRING" id="4536.A0A0E0H2L8"/>
<protein>
    <submittedName>
        <fullName evidence="5">Uncharacterized protein</fullName>
    </submittedName>
</protein>
<sequence>MGAGRRRQQKMMPPPLSNFDARNGVPTPGQAEQETMELVRMLTACADSVSAGNHEAAIYYLARLCEMASLAGPMPIHRVAAYFIEVLTLRVVRMWPHMFNISPPREPANDAFSGDDDAMALRILNTITPILLLGKHS</sequence>
<reference evidence="5" key="2">
    <citation type="submission" date="2018-04" db="EMBL/GenBank/DDBJ databases">
        <title>OnivRS2 (Oryza nivara Reference Sequence Version 2).</title>
        <authorList>
            <person name="Zhang J."/>
            <person name="Kudrna D."/>
            <person name="Lee S."/>
            <person name="Talag J."/>
            <person name="Rajasekar S."/>
            <person name="Welchert J."/>
            <person name="Hsing Y.-I."/>
            <person name="Wing R.A."/>
        </authorList>
    </citation>
    <scope>NUCLEOTIDE SEQUENCE [LARGE SCALE GENOMIC DNA]</scope>
    <source>
        <strain evidence="5">SL10</strain>
    </source>
</reference>
<comment type="similarity">
    <text evidence="3">Belongs to the GRAS family.</text>
</comment>
<dbReference type="eggNOG" id="ENOG502QU5D">
    <property type="taxonomic scope" value="Eukaryota"/>
</dbReference>
<evidence type="ECO:0000256" key="4">
    <source>
        <dbReference type="SAM" id="MobiDB-lite"/>
    </source>
</evidence>
<proteinExistence type="inferred from homology"/>
<keyword evidence="2" id="KW-0804">Transcription</keyword>
<keyword evidence="1" id="KW-0805">Transcription regulation</keyword>
<evidence type="ECO:0000256" key="2">
    <source>
        <dbReference type="ARBA" id="ARBA00023163"/>
    </source>
</evidence>
<evidence type="ECO:0000256" key="3">
    <source>
        <dbReference type="PROSITE-ProRule" id="PRU01191"/>
    </source>
</evidence>
<evidence type="ECO:0000313" key="6">
    <source>
        <dbReference type="Proteomes" id="UP000006591"/>
    </source>
</evidence>
<dbReference type="EnsemblPlants" id="ONIVA04G15500.1">
    <property type="protein sequence ID" value="ONIVA04G15500.1"/>
    <property type="gene ID" value="ONIVA04G15500"/>
</dbReference>
<dbReference type="AlphaFoldDB" id="A0A0E0H2L8"/>
<keyword evidence="6" id="KW-1185">Reference proteome</keyword>
<dbReference type="OMA" id="MFNISPP"/>
<dbReference type="HOGENOM" id="CLU_1973975_0_0_1"/>
<dbReference type="PROSITE" id="PS50985">
    <property type="entry name" value="GRAS"/>
    <property type="match status" value="1"/>
</dbReference>
<name>A0A0E0H2L8_ORYNI</name>
<dbReference type="Proteomes" id="UP000006591">
    <property type="component" value="Chromosome 4"/>
</dbReference>
<evidence type="ECO:0000313" key="5">
    <source>
        <dbReference type="EnsemblPlants" id="ONIVA04G15500.1"/>
    </source>
</evidence>